<dbReference type="EMBL" id="RHLD01000027">
    <property type="protein sequence ID" value="TPP55189.1"/>
    <property type="molecule type" value="Genomic_DNA"/>
</dbReference>
<accession>A0A504Y516</accession>
<dbReference type="VEuPathDB" id="TriTrypDB:LdCL_180022000"/>
<proteinExistence type="predicted"/>
<evidence type="ECO:0000313" key="2">
    <source>
        <dbReference type="Proteomes" id="UP000318821"/>
    </source>
</evidence>
<organism evidence="1 2">
    <name type="scientific">Leishmania donovani</name>
    <dbReference type="NCBI Taxonomy" id="5661"/>
    <lineage>
        <taxon>Eukaryota</taxon>
        <taxon>Discoba</taxon>
        <taxon>Euglenozoa</taxon>
        <taxon>Kinetoplastea</taxon>
        <taxon>Metakinetoplastina</taxon>
        <taxon>Trypanosomatida</taxon>
        <taxon>Trypanosomatidae</taxon>
        <taxon>Leishmaniinae</taxon>
        <taxon>Leishmania</taxon>
    </lineage>
</organism>
<gene>
    <name evidence="1" type="ORF">CGC20_38950</name>
</gene>
<name>A0A504Y516_LEIDO</name>
<protein>
    <submittedName>
        <fullName evidence="1">Uncharacterized protein</fullName>
    </submittedName>
</protein>
<dbReference type="VEuPathDB" id="TriTrypDB:LDHU3_18.2140"/>
<reference evidence="2" key="1">
    <citation type="submission" date="2019-02" db="EMBL/GenBank/DDBJ databases">
        <title>FDA dAtabase for Regulatory Grade micrObial Sequences (FDA-ARGOS): Supporting development and validation of Infectious Disease Dx tests.</title>
        <authorList>
            <person name="Duncan R."/>
            <person name="Fisher C."/>
            <person name="Tallon L."/>
            <person name="Sadzewicz L."/>
            <person name="Sengamalay N."/>
            <person name="Ott S."/>
            <person name="Godinez A."/>
            <person name="Nagaraj S."/>
            <person name="Vavikolanu K."/>
            <person name="Vyas G."/>
            <person name="Nadendla S."/>
            <person name="Aluvathingal J."/>
            <person name="Sichtig H."/>
        </authorList>
    </citation>
    <scope>NUCLEOTIDE SEQUENCE [LARGE SCALE GENOMIC DNA]</scope>
    <source>
        <strain evidence="2">FDAARGOS_360</strain>
    </source>
</reference>
<sequence>MPSSLQPALWCGCGLSGAGGQGLAGAVPKRRIAMLTPGPAHYDADGATDTPTDVTRALDCLTCGWGTVTTEPSHDCTMQSTIHFQEAYDAMPPALIGTSSYSFQRADWNLQRTVIKKSSLQVRVCRSNGETKTRKVPTTAMTTISTTPQRIHSCIASLMDTVKVITITNHHQVPCPGYYSCFWTRCKPFTIGVLQVVLHEVDYGPAPSLDEVRCESVKAVPTHGKRGAAGYLQPERRHRPRRFYMERIGSPNVPRDDCATIWDTNSSHGSLTAVPTAPLQTARACSPARRPSTSQVPL</sequence>
<dbReference type="AlphaFoldDB" id="A0A504Y516"/>
<evidence type="ECO:0000313" key="1">
    <source>
        <dbReference type="EMBL" id="TPP55189.1"/>
    </source>
</evidence>
<dbReference type="Proteomes" id="UP000318821">
    <property type="component" value="Unassembled WGS sequence"/>
</dbReference>
<comment type="caution">
    <text evidence="1">The sequence shown here is derived from an EMBL/GenBank/DDBJ whole genome shotgun (WGS) entry which is preliminary data.</text>
</comment>